<keyword evidence="1" id="KW-0812">Transmembrane</keyword>
<dbReference type="AlphaFoldDB" id="A0A8X6NE86"/>
<dbReference type="Proteomes" id="UP000887013">
    <property type="component" value="Unassembled WGS sequence"/>
</dbReference>
<evidence type="ECO:0000313" key="3">
    <source>
        <dbReference type="Proteomes" id="UP000887013"/>
    </source>
</evidence>
<evidence type="ECO:0000256" key="1">
    <source>
        <dbReference type="SAM" id="Phobius"/>
    </source>
</evidence>
<reference evidence="2" key="1">
    <citation type="submission" date="2020-08" db="EMBL/GenBank/DDBJ databases">
        <title>Multicomponent nature underlies the extraordinary mechanical properties of spider dragline silk.</title>
        <authorList>
            <person name="Kono N."/>
            <person name="Nakamura H."/>
            <person name="Mori M."/>
            <person name="Yoshida Y."/>
            <person name="Ohtoshi R."/>
            <person name="Malay A.D."/>
            <person name="Moran D.A.P."/>
            <person name="Tomita M."/>
            <person name="Numata K."/>
            <person name="Arakawa K."/>
        </authorList>
    </citation>
    <scope>NUCLEOTIDE SEQUENCE</scope>
</reference>
<protein>
    <submittedName>
        <fullName evidence="2">Carcinine transporter</fullName>
    </submittedName>
</protein>
<feature type="transmembrane region" description="Helical" evidence="1">
    <location>
        <begin position="20"/>
        <end position="44"/>
    </location>
</feature>
<sequence>MDFEDILKDAGEFGHYQKSLLFKFMVPTTFASAFYVLNVIFMVATPDHRCYVPELASLNLSEADIKNVAIPKLNDGTFSKCTMYAQNYTELVAKYKNTGEFPEVKIFGKVIPRRPELTCSHGWVYQKEWYEETVVSKWDLVCDNNYLPSLVLTLANAGSVLGTYCFSAMADK</sequence>
<dbReference type="EMBL" id="BMAW01008532">
    <property type="protein sequence ID" value="GFT08925.1"/>
    <property type="molecule type" value="Genomic_DNA"/>
</dbReference>
<keyword evidence="1" id="KW-1133">Transmembrane helix</keyword>
<keyword evidence="1" id="KW-0472">Membrane</keyword>
<organism evidence="2 3">
    <name type="scientific">Nephila pilipes</name>
    <name type="common">Giant wood spider</name>
    <name type="synonym">Nephila maculata</name>
    <dbReference type="NCBI Taxonomy" id="299642"/>
    <lineage>
        <taxon>Eukaryota</taxon>
        <taxon>Metazoa</taxon>
        <taxon>Ecdysozoa</taxon>
        <taxon>Arthropoda</taxon>
        <taxon>Chelicerata</taxon>
        <taxon>Arachnida</taxon>
        <taxon>Araneae</taxon>
        <taxon>Araneomorphae</taxon>
        <taxon>Entelegynae</taxon>
        <taxon>Araneoidea</taxon>
        <taxon>Nephilidae</taxon>
        <taxon>Nephila</taxon>
    </lineage>
</organism>
<evidence type="ECO:0000313" key="2">
    <source>
        <dbReference type="EMBL" id="GFT08925.1"/>
    </source>
</evidence>
<keyword evidence="3" id="KW-1185">Reference proteome</keyword>
<dbReference type="OrthoDB" id="6418775at2759"/>
<gene>
    <name evidence="2" type="primary">CarT</name>
    <name evidence="2" type="ORF">NPIL_23131</name>
</gene>
<accession>A0A8X6NE86</accession>
<proteinExistence type="predicted"/>
<comment type="caution">
    <text evidence="2">The sequence shown here is derived from an EMBL/GenBank/DDBJ whole genome shotgun (WGS) entry which is preliminary data.</text>
</comment>
<name>A0A8X6NE86_NEPPI</name>